<proteinExistence type="predicted"/>
<dbReference type="EMBL" id="AP025592">
    <property type="protein sequence ID" value="BDG08456.1"/>
    <property type="molecule type" value="Genomic_DNA"/>
</dbReference>
<keyword evidence="2" id="KW-1185">Reference proteome</keyword>
<dbReference type="Proteomes" id="UP001162734">
    <property type="component" value="Chromosome"/>
</dbReference>
<protein>
    <recommendedName>
        <fullName evidence="3">Periplasmic nitrate reductase chaperone NapD</fullName>
    </recommendedName>
</protein>
<evidence type="ECO:0000313" key="2">
    <source>
        <dbReference type="Proteomes" id="UP001162734"/>
    </source>
</evidence>
<organism evidence="1 2">
    <name type="scientific">Anaeromyxobacter paludicola</name>
    <dbReference type="NCBI Taxonomy" id="2918171"/>
    <lineage>
        <taxon>Bacteria</taxon>
        <taxon>Pseudomonadati</taxon>
        <taxon>Myxococcota</taxon>
        <taxon>Myxococcia</taxon>
        <taxon>Myxococcales</taxon>
        <taxon>Cystobacterineae</taxon>
        <taxon>Anaeromyxobacteraceae</taxon>
        <taxon>Anaeromyxobacter</taxon>
    </lineage>
</organism>
<evidence type="ECO:0000313" key="1">
    <source>
        <dbReference type="EMBL" id="BDG08456.1"/>
    </source>
</evidence>
<gene>
    <name evidence="1" type="ORF">AMPC_15690</name>
</gene>
<dbReference type="Gene3D" id="3.30.70.920">
    <property type="match status" value="1"/>
</dbReference>
<accession>A0ABN6N5L7</accession>
<reference evidence="2" key="1">
    <citation type="journal article" date="2022" name="Int. J. Syst. Evol. Microbiol.">
        <title>Anaeromyxobacter oryzae sp. nov., Anaeromyxobacter diazotrophicus sp. nov. and Anaeromyxobacter paludicola sp. nov., isolated from paddy soils.</title>
        <authorList>
            <person name="Itoh H."/>
            <person name="Xu Z."/>
            <person name="Mise K."/>
            <person name="Masuda Y."/>
            <person name="Ushijima N."/>
            <person name="Hayakawa C."/>
            <person name="Shiratori Y."/>
            <person name="Senoo K."/>
        </authorList>
    </citation>
    <scope>NUCLEOTIDE SEQUENCE [LARGE SCALE GENOMIC DNA]</scope>
    <source>
        <strain evidence="2">Red630</strain>
    </source>
</reference>
<sequence>MVVAGVVIETVEGAAARVSARLLQVPGLELQGGDGARRLAAVVTAEDAEAVEALGRALLERDEEILGVFPTYVGSDAEP</sequence>
<name>A0ABN6N5L7_9BACT</name>
<evidence type="ECO:0008006" key="3">
    <source>
        <dbReference type="Google" id="ProtNLM"/>
    </source>
</evidence>
<dbReference type="RefSeq" id="WP_248345634.1">
    <property type="nucleotide sequence ID" value="NZ_AP025592.1"/>
</dbReference>